<feature type="non-terminal residue" evidence="2">
    <location>
        <position position="1"/>
    </location>
</feature>
<dbReference type="InterPro" id="IPR022385">
    <property type="entry name" value="Rhs_assc_core"/>
</dbReference>
<protein>
    <recommendedName>
        <fullName evidence="1">Type VI secretion system effector TseH-like domain-containing protein</fullName>
    </recommendedName>
</protein>
<accession>A0A6S6T5E9</accession>
<dbReference type="InterPro" id="IPR057382">
    <property type="entry name" value="TseH"/>
</dbReference>
<gene>
    <name evidence="2" type="ORF">HELGO_WM93700</name>
</gene>
<organism evidence="2">
    <name type="scientific">uncultured Sulfurovum sp</name>
    <dbReference type="NCBI Taxonomy" id="269237"/>
    <lineage>
        <taxon>Bacteria</taxon>
        <taxon>Pseudomonadati</taxon>
        <taxon>Campylobacterota</taxon>
        <taxon>Epsilonproteobacteria</taxon>
        <taxon>Campylobacterales</taxon>
        <taxon>Sulfurovaceae</taxon>
        <taxon>Sulfurovum</taxon>
        <taxon>environmental samples</taxon>
    </lineage>
</organism>
<evidence type="ECO:0000313" key="2">
    <source>
        <dbReference type="EMBL" id="CAA6815981.1"/>
    </source>
</evidence>
<reference evidence="2" key="1">
    <citation type="submission" date="2020-01" db="EMBL/GenBank/DDBJ databases">
        <authorList>
            <person name="Meier V. D."/>
            <person name="Meier V D."/>
        </authorList>
    </citation>
    <scope>NUCLEOTIDE SEQUENCE</scope>
    <source>
        <strain evidence="2">HLG_WM_MAG_01</strain>
    </source>
</reference>
<dbReference type="AlphaFoldDB" id="A0A6S6T5E9"/>
<dbReference type="Gene3D" id="2.180.10.10">
    <property type="entry name" value="RHS repeat-associated core"/>
    <property type="match status" value="1"/>
</dbReference>
<sequence>WTWESSPFGESKATGTLEFNLRFPGQYFDNETGTHYNINRDYNPVTGRYIQSDPIGIKGGVNSFIYSEQQPLLKIDNNGLAAVYIEYLGYEVYTGYNWSDGSKIMAPFGHAAVIAIDENTGTTKYYEYGRYDKENRGIVLRRSVPNVIIRNGQPTEDSLQKLYSYASTRWGKGSYPFTMYYDTANYQDVVSYAEKVKSNPNRSDYMIYFNDCMSFANDAIDEGLPSYYTSWGW</sequence>
<feature type="domain" description="Type VI secretion system effector TseH-like" evidence="1">
    <location>
        <begin position="105"/>
        <end position="220"/>
    </location>
</feature>
<dbReference type="PANTHER" id="PTHR32305">
    <property type="match status" value="1"/>
</dbReference>
<dbReference type="EMBL" id="CACVAS010000073">
    <property type="protein sequence ID" value="CAA6815981.1"/>
    <property type="molecule type" value="Genomic_DNA"/>
</dbReference>
<dbReference type="PRINTS" id="PR00394">
    <property type="entry name" value="RHSPROTEIN"/>
</dbReference>
<dbReference type="PANTHER" id="PTHR32305:SF15">
    <property type="entry name" value="PROTEIN RHSA-RELATED"/>
    <property type="match status" value="1"/>
</dbReference>
<evidence type="ECO:0000259" key="1">
    <source>
        <dbReference type="Pfam" id="PF25218"/>
    </source>
</evidence>
<name>A0A6S6T5E9_9BACT</name>
<dbReference type="Pfam" id="PF25218">
    <property type="entry name" value="TseH"/>
    <property type="match status" value="1"/>
</dbReference>
<dbReference type="InterPro" id="IPR050708">
    <property type="entry name" value="T6SS_VgrG/RHS"/>
</dbReference>
<proteinExistence type="predicted"/>
<dbReference type="NCBIfam" id="TIGR03696">
    <property type="entry name" value="Rhs_assc_core"/>
    <property type="match status" value="1"/>
</dbReference>